<dbReference type="EMBL" id="DWWA01000020">
    <property type="protein sequence ID" value="HJC72000.1"/>
    <property type="molecule type" value="Genomic_DNA"/>
</dbReference>
<gene>
    <name evidence="3" type="ORF">H9698_04295</name>
</gene>
<feature type="transmembrane region" description="Helical" evidence="1">
    <location>
        <begin position="377"/>
        <end position="398"/>
    </location>
</feature>
<reference evidence="3" key="1">
    <citation type="journal article" date="2021" name="PeerJ">
        <title>Extensive microbial diversity within the chicken gut microbiome revealed by metagenomics and culture.</title>
        <authorList>
            <person name="Gilroy R."/>
            <person name="Ravi A."/>
            <person name="Getino M."/>
            <person name="Pursley I."/>
            <person name="Horton D.L."/>
            <person name="Alikhan N.F."/>
            <person name="Baker D."/>
            <person name="Gharbi K."/>
            <person name="Hall N."/>
            <person name="Watson M."/>
            <person name="Adriaenssens E.M."/>
            <person name="Foster-Nyarko E."/>
            <person name="Jarju S."/>
            <person name="Secka A."/>
            <person name="Antonio M."/>
            <person name="Oren A."/>
            <person name="Chaudhuri R.R."/>
            <person name="La Ragione R."/>
            <person name="Hildebrand F."/>
            <person name="Pallen M.J."/>
        </authorList>
    </citation>
    <scope>NUCLEOTIDE SEQUENCE</scope>
    <source>
        <strain evidence="3">5933</strain>
    </source>
</reference>
<keyword evidence="1" id="KW-0812">Transmembrane</keyword>
<dbReference type="InterPro" id="IPR046278">
    <property type="entry name" value="DUF6311"/>
</dbReference>
<feature type="transmembrane region" description="Helical" evidence="1">
    <location>
        <begin position="134"/>
        <end position="152"/>
    </location>
</feature>
<evidence type="ECO:0000256" key="1">
    <source>
        <dbReference type="SAM" id="Phobius"/>
    </source>
</evidence>
<feature type="transmembrane region" description="Helical" evidence="1">
    <location>
        <begin position="191"/>
        <end position="217"/>
    </location>
</feature>
<sequence>MNQITLSKRRAALLGAVIGAVCFLLVYGLKTLNVMDDSWIFAAYDEFDIIQRYMGQVYLRASDWSFPLMMADKLAAPDGTVTVFTDSYPLVMVFVKLLSPFLPAVFQIEGWCVLAHFALQGAAAALLAQRVRADWVFCALATIPFTLSPILLERAFRHTTLSAHFIILLSIYAYLEYRDALSRGERPRLPWIFWVLGVLSVGSSPYFLPMCMIFALAVVVEDVRYRRRILYPVLWFAGCCVSALLFAYLFGSVGHGVSASRGGYNYFSLNLNALFNPTSTGGYRWSLFLPVRPQTAGQYDAFNYLGVGMLIAAALFGVQFLVLIVRTKGALRAFVSRWWAVGAVCVFLTAFALSNIITFDLIDLIIVVPQKLLDLCGVFRASGRLFWPVYYLIMLFVVHRAAHVFSAPRTAALVLAAVAFVQIVDLSPALLQKRAWDTGLLDEVEQLGSGPVHGTVISELIESDAVDMLDDCRFVCVTSSNGDAEQSILLRYLAMFAGRAGVPTNFWDANSGTYLRADAMRAEASEQLEQGKAESGFAYVTTDTAQYDRWKAMYADSGAVFETAGTLYLMFSA</sequence>
<keyword evidence="1" id="KW-1133">Transmembrane helix</keyword>
<feature type="domain" description="DUF6311" evidence="2">
    <location>
        <begin position="16"/>
        <end position="427"/>
    </location>
</feature>
<feature type="transmembrane region" description="Helical" evidence="1">
    <location>
        <begin position="12"/>
        <end position="29"/>
    </location>
</feature>
<dbReference type="Pfam" id="PF19830">
    <property type="entry name" value="DUF6311"/>
    <property type="match status" value="1"/>
</dbReference>
<feature type="transmembrane region" description="Helical" evidence="1">
    <location>
        <begin position="111"/>
        <end position="128"/>
    </location>
</feature>
<reference evidence="3" key="2">
    <citation type="submission" date="2021-04" db="EMBL/GenBank/DDBJ databases">
        <authorList>
            <person name="Gilroy R."/>
        </authorList>
    </citation>
    <scope>NUCLEOTIDE SEQUENCE</scope>
    <source>
        <strain evidence="3">5933</strain>
    </source>
</reference>
<organism evidence="3 4">
    <name type="scientific">Candidatus Ruthenibacterium merdavium</name>
    <dbReference type="NCBI Taxonomy" id="2838752"/>
    <lineage>
        <taxon>Bacteria</taxon>
        <taxon>Bacillati</taxon>
        <taxon>Bacillota</taxon>
        <taxon>Clostridia</taxon>
        <taxon>Eubacteriales</taxon>
        <taxon>Oscillospiraceae</taxon>
        <taxon>Ruthenibacterium</taxon>
    </lineage>
</organism>
<evidence type="ECO:0000259" key="2">
    <source>
        <dbReference type="Pfam" id="PF19830"/>
    </source>
</evidence>
<evidence type="ECO:0000313" key="4">
    <source>
        <dbReference type="Proteomes" id="UP000823918"/>
    </source>
</evidence>
<dbReference type="AlphaFoldDB" id="A0A9D2Q6W6"/>
<proteinExistence type="predicted"/>
<keyword evidence="1" id="KW-0472">Membrane</keyword>
<dbReference type="Proteomes" id="UP000823918">
    <property type="component" value="Unassembled WGS sequence"/>
</dbReference>
<accession>A0A9D2Q6W6</accession>
<comment type="caution">
    <text evidence="3">The sequence shown here is derived from an EMBL/GenBank/DDBJ whole genome shotgun (WGS) entry which is preliminary data.</text>
</comment>
<evidence type="ECO:0000313" key="3">
    <source>
        <dbReference type="EMBL" id="HJC72000.1"/>
    </source>
</evidence>
<feature type="transmembrane region" description="Helical" evidence="1">
    <location>
        <begin position="410"/>
        <end position="431"/>
    </location>
</feature>
<protein>
    <recommendedName>
        <fullName evidence="2">DUF6311 domain-containing protein</fullName>
    </recommendedName>
</protein>
<feature type="transmembrane region" description="Helical" evidence="1">
    <location>
        <begin position="229"/>
        <end position="250"/>
    </location>
</feature>
<feature type="transmembrane region" description="Helical" evidence="1">
    <location>
        <begin position="337"/>
        <end position="357"/>
    </location>
</feature>
<name>A0A9D2Q6W6_9FIRM</name>
<feature type="transmembrane region" description="Helical" evidence="1">
    <location>
        <begin position="301"/>
        <end position="325"/>
    </location>
</feature>